<keyword evidence="2" id="KW-1185">Reference proteome</keyword>
<comment type="caution">
    <text evidence="1">The sequence shown here is derived from an EMBL/GenBank/DDBJ whole genome shotgun (WGS) entry which is preliminary data.</text>
</comment>
<dbReference type="Proteomes" id="UP000554144">
    <property type="component" value="Unassembled WGS sequence"/>
</dbReference>
<evidence type="ECO:0000313" key="2">
    <source>
        <dbReference type="Proteomes" id="UP000554144"/>
    </source>
</evidence>
<accession>A0A853GTC5</accession>
<protein>
    <submittedName>
        <fullName evidence="1">DUF4148 domain-containing protein</fullName>
    </submittedName>
</protein>
<dbReference type="EMBL" id="JACCEV010000002">
    <property type="protein sequence ID" value="NYT85417.1"/>
    <property type="molecule type" value="Genomic_DNA"/>
</dbReference>
<dbReference type="Pfam" id="PF13663">
    <property type="entry name" value="DUF4148"/>
    <property type="match status" value="1"/>
</dbReference>
<evidence type="ECO:0000313" key="1">
    <source>
        <dbReference type="EMBL" id="NYT85417.1"/>
    </source>
</evidence>
<dbReference type="AlphaFoldDB" id="A0A853GTC5"/>
<organism evidence="1 2">
    <name type="scientific">Pollutimonas harenae</name>
    <dbReference type="NCBI Taxonomy" id="657015"/>
    <lineage>
        <taxon>Bacteria</taxon>
        <taxon>Pseudomonadati</taxon>
        <taxon>Pseudomonadota</taxon>
        <taxon>Betaproteobacteria</taxon>
        <taxon>Burkholderiales</taxon>
        <taxon>Alcaligenaceae</taxon>
        <taxon>Pollutimonas</taxon>
    </lineage>
</organism>
<dbReference type="InterPro" id="IPR025421">
    <property type="entry name" value="DUF4148"/>
</dbReference>
<proteinExistence type="predicted"/>
<reference evidence="1 2" key="1">
    <citation type="submission" date="2020-07" db="EMBL/GenBank/DDBJ databases">
        <title>Taxonomic revisions and descriptions of new bacterial species based on genomic comparisons in the high-G+C-content subgroup of the family Alcaligenaceae.</title>
        <authorList>
            <person name="Szabo A."/>
            <person name="Felfoldi T."/>
        </authorList>
    </citation>
    <scope>NUCLEOTIDE SEQUENCE [LARGE SCALE GENOMIC DNA]</scope>
    <source>
        <strain evidence="1 2">DSM 25667</strain>
    </source>
</reference>
<sequence length="37" mass="4058">MTRTQISASDAPVTRAQVQAELADAVNSGWLYRHIEA</sequence>
<dbReference type="RefSeq" id="WP_130039013.1">
    <property type="nucleotide sequence ID" value="NZ_JACCEV010000002.1"/>
</dbReference>
<name>A0A853GTC5_9BURK</name>
<gene>
    <name evidence="1" type="ORF">H0A62_07355</name>
</gene>